<evidence type="ECO:0000256" key="2">
    <source>
        <dbReference type="ARBA" id="ARBA00023125"/>
    </source>
</evidence>
<dbReference type="InterPro" id="IPR058245">
    <property type="entry name" value="NreC/VraR/RcsB-like_REC"/>
</dbReference>
<reference evidence="6 7" key="1">
    <citation type="submission" date="2020-08" db="EMBL/GenBank/DDBJ databases">
        <title>Genomic Encyclopedia of Type Strains, Phase IV (KMG-IV): sequencing the most valuable type-strain genomes for metagenomic binning, comparative biology and taxonomic classification.</title>
        <authorList>
            <person name="Goeker M."/>
        </authorList>
    </citation>
    <scope>NUCLEOTIDE SEQUENCE [LARGE SCALE GENOMIC DNA]</scope>
    <source>
        <strain evidence="6 7">DSM 26736</strain>
    </source>
</reference>
<evidence type="ECO:0000256" key="3">
    <source>
        <dbReference type="PROSITE-ProRule" id="PRU00169"/>
    </source>
</evidence>
<comment type="caution">
    <text evidence="6">The sequence shown here is derived from an EMBL/GenBank/DDBJ whole genome shotgun (WGS) entry which is preliminary data.</text>
</comment>
<evidence type="ECO:0000259" key="4">
    <source>
        <dbReference type="PROSITE" id="PS50043"/>
    </source>
</evidence>
<dbReference type="InterPro" id="IPR001789">
    <property type="entry name" value="Sig_transdc_resp-reg_receiver"/>
</dbReference>
<dbReference type="InterPro" id="IPR011006">
    <property type="entry name" value="CheY-like_superfamily"/>
</dbReference>
<dbReference type="Pfam" id="PF00196">
    <property type="entry name" value="GerE"/>
    <property type="match status" value="1"/>
</dbReference>
<keyword evidence="2 6" id="KW-0238">DNA-binding</keyword>
<dbReference type="Gene3D" id="3.40.50.2300">
    <property type="match status" value="1"/>
</dbReference>
<dbReference type="PRINTS" id="PR00038">
    <property type="entry name" value="HTHLUXR"/>
</dbReference>
<protein>
    <submittedName>
        <fullName evidence="6">DNA-binding NarL/FixJ family response regulator</fullName>
    </submittedName>
</protein>
<keyword evidence="1 3" id="KW-0597">Phosphoprotein</keyword>
<dbReference type="GO" id="GO:0000160">
    <property type="term" value="P:phosphorelay signal transduction system"/>
    <property type="evidence" value="ECO:0007669"/>
    <property type="project" value="InterPro"/>
</dbReference>
<keyword evidence="7" id="KW-1185">Reference proteome</keyword>
<dbReference type="RefSeq" id="WP_246352431.1">
    <property type="nucleotide sequence ID" value="NZ_JACIJF010000010.1"/>
</dbReference>
<dbReference type="GO" id="GO:0003677">
    <property type="term" value="F:DNA binding"/>
    <property type="evidence" value="ECO:0007669"/>
    <property type="project" value="UniProtKB-KW"/>
</dbReference>
<dbReference type="PANTHER" id="PTHR43214">
    <property type="entry name" value="TWO-COMPONENT RESPONSE REGULATOR"/>
    <property type="match status" value="1"/>
</dbReference>
<dbReference type="SMART" id="SM00448">
    <property type="entry name" value="REC"/>
    <property type="match status" value="1"/>
</dbReference>
<dbReference type="InterPro" id="IPR039420">
    <property type="entry name" value="WalR-like"/>
</dbReference>
<evidence type="ECO:0000259" key="5">
    <source>
        <dbReference type="PROSITE" id="PS50110"/>
    </source>
</evidence>
<dbReference type="GO" id="GO:0006355">
    <property type="term" value="P:regulation of DNA-templated transcription"/>
    <property type="evidence" value="ECO:0007669"/>
    <property type="project" value="InterPro"/>
</dbReference>
<evidence type="ECO:0000256" key="1">
    <source>
        <dbReference type="ARBA" id="ARBA00022553"/>
    </source>
</evidence>
<dbReference type="SUPFAM" id="SSF46894">
    <property type="entry name" value="C-terminal effector domain of the bipartite response regulators"/>
    <property type="match status" value="1"/>
</dbReference>
<dbReference type="InterPro" id="IPR000792">
    <property type="entry name" value="Tscrpt_reg_LuxR_C"/>
</dbReference>
<gene>
    <name evidence="6" type="ORF">FHT02_003111</name>
</gene>
<dbReference type="PANTHER" id="PTHR43214:SF43">
    <property type="entry name" value="TWO-COMPONENT RESPONSE REGULATOR"/>
    <property type="match status" value="1"/>
</dbReference>
<accession>A0A840YIF6</accession>
<name>A0A840YIF6_9SPHN</name>
<dbReference type="PROSITE" id="PS50110">
    <property type="entry name" value="RESPONSE_REGULATORY"/>
    <property type="match status" value="1"/>
</dbReference>
<dbReference type="AlphaFoldDB" id="A0A840YIF6"/>
<feature type="domain" description="HTH luxR-type" evidence="4">
    <location>
        <begin position="132"/>
        <end position="197"/>
    </location>
</feature>
<dbReference type="CDD" id="cd06170">
    <property type="entry name" value="LuxR_C_like"/>
    <property type="match status" value="1"/>
</dbReference>
<dbReference type="CDD" id="cd17535">
    <property type="entry name" value="REC_NarL-like"/>
    <property type="match status" value="1"/>
</dbReference>
<evidence type="ECO:0000313" key="7">
    <source>
        <dbReference type="Proteomes" id="UP000527143"/>
    </source>
</evidence>
<dbReference type="Pfam" id="PF00072">
    <property type="entry name" value="Response_reg"/>
    <property type="match status" value="1"/>
</dbReference>
<dbReference type="Proteomes" id="UP000527143">
    <property type="component" value="Unassembled WGS sequence"/>
</dbReference>
<evidence type="ECO:0000313" key="6">
    <source>
        <dbReference type="EMBL" id="MBB5711859.1"/>
    </source>
</evidence>
<organism evidence="6 7">
    <name type="scientific">Sphingomonas xinjiangensis</name>
    <dbReference type="NCBI Taxonomy" id="643568"/>
    <lineage>
        <taxon>Bacteria</taxon>
        <taxon>Pseudomonadati</taxon>
        <taxon>Pseudomonadota</taxon>
        <taxon>Alphaproteobacteria</taxon>
        <taxon>Sphingomonadales</taxon>
        <taxon>Sphingomonadaceae</taxon>
        <taxon>Sphingomonas</taxon>
    </lineage>
</organism>
<sequence length="207" mass="22637">MLIADDHPLLREGIIAVASAEPDIEVVGEAADGHEALASFRRLLPDITLLDLRMPDMDGIKVITAIRAEFPSARLIVLTTYSGEVQALRAIRAGASGYLLKNSMRIELIDVIRKVHAGNKHIPPEIVDEIMIDAEKAHLSPRELEVLRLVADGKANKEVARHLGVVEETIKAHLKSIFAKLEVSDRTHAVTIAARRGIIDLSGPTEF</sequence>
<proteinExistence type="predicted"/>
<dbReference type="PROSITE" id="PS50043">
    <property type="entry name" value="HTH_LUXR_2"/>
    <property type="match status" value="1"/>
</dbReference>
<feature type="domain" description="Response regulatory" evidence="5">
    <location>
        <begin position="1"/>
        <end position="116"/>
    </location>
</feature>
<dbReference type="InterPro" id="IPR016032">
    <property type="entry name" value="Sig_transdc_resp-reg_C-effctor"/>
</dbReference>
<dbReference type="SMART" id="SM00421">
    <property type="entry name" value="HTH_LUXR"/>
    <property type="match status" value="1"/>
</dbReference>
<dbReference type="PROSITE" id="PS00622">
    <property type="entry name" value="HTH_LUXR_1"/>
    <property type="match status" value="1"/>
</dbReference>
<feature type="modified residue" description="4-aspartylphosphate" evidence="3">
    <location>
        <position position="51"/>
    </location>
</feature>
<dbReference type="SUPFAM" id="SSF52172">
    <property type="entry name" value="CheY-like"/>
    <property type="match status" value="1"/>
</dbReference>
<dbReference type="EMBL" id="JACIJF010000010">
    <property type="protein sequence ID" value="MBB5711859.1"/>
    <property type="molecule type" value="Genomic_DNA"/>
</dbReference>